<dbReference type="InterPro" id="IPR025064">
    <property type="entry name" value="DUF4005"/>
</dbReference>
<dbReference type="Pfam" id="PF00612">
    <property type="entry name" value="IQ"/>
    <property type="match status" value="2"/>
</dbReference>
<keyword evidence="8" id="KW-1185">Reference proteome</keyword>
<reference evidence="7 8" key="1">
    <citation type="journal article" date="2023" name="Hortic Res">
        <title>Pangenome of water caltrop reveals structural variations and asymmetric subgenome divergence after allopolyploidization.</title>
        <authorList>
            <person name="Zhang X."/>
            <person name="Chen Y."/>
            <person name="Wang L."/>
            <person name="Yuan Y."/>
            <person name="Fang M."/>
            <person name="Shi L."/>
            <person name="Lu R."/>
            <person name="Comes H.P."/>
            <person name="Ma Y."/>
            <person name="Chen Y."/>
            <person name="Huang G."/>
            <person name="Zhou Y."/>
            <person name="Zheng Z."/>
            <person name="Qiu Y."/>
        </authorList>
    </citation>
    <scope>NUCLEOTIDE SEQUENCE [LARGE SCALE GENOMIC DNA]</scope>
    <source>
        <tissue evidence="7">Roots</tissue>
    </source>
</reference>
<accession>A0AAN7QSZ6</accession>
<dbReference type="SUPFAM" id="SSF52540">
    <property type="entry name" value="P-loop containing nucleoside triphosphate hydrolases"/>
    <property type="match status" value="1"/>
</dbReference>
<dbReference type="AlphaFoldDB" id="A0AAN7QSZ6"/>
<keyword evidence="1" id="KW-0112">Calmodulin-binding</keyword>
<feature type="compositionally biased region" description="Gly residues" evidence="5">
    <location>
        <begin position="388"/>
        <end position="399"/>
    </location>
</feature>
<name>A0AAN7QSZ6_9MYRT</name>
<comment type="similarity">
    <text evidence="2">Belongs to the IQD family.</text>
</comment>
<feature type="region of interest" description="Disordered" evidence="5">
    <location>
        <begin position="375"/>
        <end position="400"/>
    </location>
</feature>
<dbReference type="Proteomes" id="UP001345219">
    <property type="component" value="Chromosome 14"/>
</dbReference>
<evidence type="ECO:0000256" key="1">
    <source>
        <dbReference type="ARBA" id="ARBA00022860"/>
    </source>
</evidence>
<protein>
    <recommendedName>
        <fullName evidence="6">DUF4005 domain-containing protein</fullName>
    </recommendedName>
</protein>
<dbReference type="PROSITE" id="PS50096">
    <property type="entry name" value="IQ"/>
    <property type="match status" value="2"/>
</dbReference>
<sequence>MGFFQRLFGRKKKNNSTAQSTSTKLWTFLRPANTKRLLTFPSNNAASSYPGDLDLDPSKHAIAVAVATAAVAEAALAAAHAAAEVVRLTGGRGGGGMGPVAVPAQPSRAHRRMLVDEAAALKIQCVFRGYLARRALRALKALVKLQALVRGHMVRKRMADMLRRMQTLVRVQARVRANRNCISSSSHSTGCGCSSSFHELRCSSYSNSRDGNGLEQQAKFGWRLRDGFTEDKLHQLQDPPVKNGIGSDDEKSAKVLEVDTWKPRFNPQHDSECGPWISHSCHDSSSNHFSSEHTMLSEQPIYSRDQILCMNPVPSRPGSCSVSLKDPFSPTKSEASWGGGGCSGYLGYPSYMANTESSRAKVRSQSAPRQRVEFDNYCSSSSERRNGGMTGSSRDGGGLNSEVWYSPRFMSQSRAYSERQRRADIRF</sequence>
<comment type="function">
    <text evidence="4">May be involved in cooperative interactions with calmodulins or calmodulin-like proteins. Recruits calmodulin proteins to microtubules, thus being a potential scaffold in cellular signaling and trafficking. May associate with nucleic acids and regulate gene expression at the transcriptional or post-transcriptional level.</text>
</comment>
<evidence type="ECO:0000313" key="8">
    <source>
        <dbReference type="Proteomes" id="UP001345219"/>
    </source>
</evidence>
<dbReference type="EMBL" id="JAXIOK010000002">
    <property type="protein sequence ID" value="KAK4777287.1"/>
    <property type="molecule type" value="Genomic_DNA"/>
</dbReference>
<dbReference type="Gene3D" id="1.20.5.190">
    <property type="match status" value="1"/>
</dbReference>
<dbReference type="Pfam" id="PF13178">
    <property type="entry name" value="DUF4005"/>
    <property type="match status" value="1"/>
</dbReference>
<feature type="domain" description="DUF4005" evidence="6">
    <location>
        <begin position="335"/>
        <end position="376"/>
    </location>
</feature>
<evidence type="ECO:0000256" key="2">
    <source>
        <dbReference type="ARBA" id="ARBA00024341"/>
    </source>
</evidence>
<dbReference type="SMART" id="SM00015">
    <property type="entry name" value="IQ"/>
    <property type="match status" value="2"/>
</dbReference>
<organism evidence="7 8">
    <name type="scientific">Trapa incisa</name>
    <dbReference type="NCBI Taxonomy" id="236973"/>
    <lineage>
        <taxon>Eukaryota</taxon>
        <taxon>Viridiplantae</taxon>
        <taxon>Streptophyta</taxon>
        <taxon>Embryophyta</taxon>
        <taxon>Tracheophyta</taxon>
        <taxon>Spermatophyta</taxon>
        <taxon>Magnoliopsida</taxon>
        <taxon>eudicotyledons</taxon>
        <taxon>Gunneridae</taxon>
        <taxon>Pentapetalae</taxon>
        <taxon>rosids</taxon>
        <taxon>malvids</taxon>
        <taxon>Myrtales</taxon>
        <taxon>Lythraceae</taxon>
        <taxon>Trapa</taxon>
    </lineage>
</organism>
<dbReference type="CDD" id="cd23767">
    <property type="entry name" value="IQCD"/>
    <property type="match status" value="1"/>
</dbReference>
<evidence type="ECO:0000256" key="4">
    <source>
        <dbReference type="ARBA" id="ARBA00045534"/>
    </source>
</evidence>
<comment type="subunit">
    <text evidence="3">Binds to multiple calmodulin (CaM) in the presence of Ca(2+) and CaM-like proteins.</text>
</comment>
<evidence type="ECO:0000259" key="6">
    <source>
        <dbReference type="Pfam" id="PF13178"/>
    </source>
</evidence>
<gene>
    <name evidence="7" type="ORF">SAY87_017474</name>
</gene>
<comment type="caution">
    <text evidence="7">The sequence shown here is derived from an EMBL/GenBank/DDBJ whole genome shotgun (WGS) entry which is preliminary data.</text>
</comment>
<dbReference type="InterPro" id="IPR000048">
    <property type="entry name" value="IQ_motif_EF-hand-BS"/>
</dbReference>
<dbReference type="PANTHER" id="PTHR32295:SF174">
    <property type="entry name" value="PROTEIN IQ-DOMAIN 24"/>
    <property type="match status" value="1"/>
</dbReference>
<evidence type="ECO:0000256" key="5">
    <source>
        <dbReference type="SAM" id="MobiDB-lite"/>
    </source>
</evidence>
<dbReference type="GO" id="GO:0005516">
    <property type="term" value="F:calmodulin binding"/>
    <property type="evidence" value="ECO:0007669"/>
    <property type="project" value="UniProtKB-KW"/>
</dbReference>
<evidence type="ECO:0000313" key="7">
    <source>
        <dbReference type="EMBL" id="KAK4777287.1"/>
    </source>
</evidence>
<dbReference type="InterPro" id="IPR027417">
    <property type="entry name" value="P-loop_NTPase"/>
</dbReference>
<proteinExistence type="inferred from homology"/>
<dbReference type="PANTHER" id="PTHR32295">
    <property type="entry name" value="IQ-DOMAIN 5-RELATED"/>
    <property type="match status" value="1"/>
</dbReference>
<evidence type="ECO:0000256" key="3">
    <source>
        <dbReference type="ARBA" id="ARBA00024378"/>
    </source>
</evidence>